<dbReference type="CDD" id="cd10918">
    <property type="entry name" value="CE4_NodB_like_5s_6s"/>
    <property type="match status" value="1"/>
</dbReference>
<dbReference type="InterPro" id="IPR011330">
    <property type="entry name" value="Glyco_hydro/deAcase_b/a-brl"/>
</dbReference>
<proteinExistence type="inferred from homology"/>
<evidence type="ECO:0000256" key="3">
    <source>
        <dbReference type="ARBA" id="ARBA00010973"/>
    </source>
</evidence>
<comment type="caution">
    <text evidence="8">The sequence shown here is derived from an EMBL/GenBank/DDBJ whole genome shotgun (WGS) entry which is preliminary data.</text>
</comment>
<evidence type="ECO:0000256" key="1">
    <source>
        <dbReference type="ARBA" id="ARBA00003236"/>
    </source>
</evidence>
<feature type="domain" description="NodB homology" evidence="7">
    <location>
        <begin position="186"/>
        <end position="262"/>
    </location>
</feature>
<evidence type="ECO:0000313" key="9">
    <source>
        <dbReference type="Proteomes" id="UP001139012"/>
    </source>
</evidence>
<comment type="similarity">
    <text evidence="3">Belongs to the polysaccharide deacetylase family.</text>
</comment>
<dbReference type="Gene3D" id="3.20.20.370">
    <property type="entry name" value="Glycoside hydrolase/deacetylase"/>
    <property type="match status" value="1"/>
</dbReference>
<evidence type="ECO:0000313" key="8">
    <source>
        <dbReference type="EMBL" id="MCG2673290.1"/>
    </source>
</evidence>
<keyword evidence="9" id="KW-1185">Reference proteome</keyword>
<dbReference type="InterPro" id="IPR051398">
    <property type="entry name" value="Polysacch_Deacetylase"/>
</dbReference>
<gene>
    <name evidence="8" type="ORF">L6637_41130</name>
</gene>
<dbReference type="Pfam" id="PF01522">
    <property type="entry name" value="Polysacc_deac_1"/>
    <property type="match status" value="1"/>
</dbReference>
<reference evidence="8" key="1">
    <citation type="submission" date="2022-01" db="EMBL/GenBank/DDBJ databases">
        <title>Genome sequnece data of strain Bradyrhizobium sp. nov.</title>
        <authorList>
            <person name="Zhang J."/>
        </authorList>
    </citation>
    <scope>NUCLEOTIDE SEQUENCE</scope>
    <source>
        <strain evidence="8">WYCCWR 12774</strain>
    </source>
</reference>
<dbReference type="Proteomes" id="UP001139012">
    <property type="component" value="Unassembled WGS sequence"/>
</dbReference>
<name>A0ABS9M200_9BRAD</name>
<accession>A0ABS9M200</accession>
<organism evidence="8 9">
    <name type="scientific">Bradyrhizobium zhengyangense</name>
    <dbReference type="NCBI Taxonomy" id="2911009"/>
    <lineage>
        <taxon>Bacteria</taxon>
        <taxon>Pseudomonadati</taxon>
        <taxon>Pseudomonadota</taxon>
        <taxon>Alphaproteobacteria</taxon>
        <taxon>Hyphomicrobiales</taxon>
        <taxon>Nitrobacteraceae</taxon>
        <taxon>Bradyrhizobium</taxon>
    </lineage>
</organism>
<evidence type="ECO:0000259" key="7">
    <source>
        <dbReference type="Pfam" id="PF01522"/>
    </source>
</evidence>
<comment type="subcellular location">
    <subcellularLocation>
        <location evidence="2">Secreted</location>
    </subcellularLocation>
</comment>
<dbReference type="InterPro" id="IPR002509">
    <property type="entry name" value="NODB_dom"/>
</dbReference>
<dbReference type="PANTHER" id="PTHR34216">
    <property type="match status" value="1"/>
</dbReference>
<dbReference type="SUPFAM" id="SSF88713">
    <property type="entry name" value="Glycoside hydrolase/deacetylase"/>
    <property type="match status" value="1"/>
</dbReference>
<dbReference type="RefSeq" id="WP_237874304.1">
    <property type="nucleotide sequence ID" value="NZ_JAKLUA010000042.1"/>
</dbReference>
<dbReference type="PANTHER" id="PTHR34216:SF3">
    <property type="entry name" value="POLY-BETA-1,6-N-ACETYL-D-GLUCOSAMINE N-DEACETYLASE"/>
    <property type="match status" value="1"/>
</dbReference>
<dbReference type="EMBL" id="JAKLUA010000042">
    <property type="protein sequence ID" value="MCG2673290.1"/>
    <property type="molecule type" value="Genomic_DNA"/>
</dbReference>
<sequence>MIGHSTILNAGLRAILFHHFFFGGDNSADARERLKRQCDWLCRNFNLVTLGEVQRGLATGTLPPNGLLVTIDDAKIEILNVLDIFQSFDVPISIFACVGWSARESSGPVSPEIALATLVTNIQWYQGPPLALDIEGQLLRIGGDGDQRARAIDLILNCADWTKLDVPQELDWKRQGKGPRVCCSIDELSDMASERVAIGGHSVTHIKLATASLQRLDYEVGATQKILTDAIGRCQSFAYPYGMDGTHNVNTYRVIREAGFELAFLTHSDLISAGTDRFKLPRISMPDRAMSHAEFCLRAGGAGIPYRKLKSLLSVG</sequence>
<evidence type="ECO:0000256" key="4">
    <source>
        <dbReference type="ARBA" id="ARBA00020071"/>
    </source>
</evidence>
<evidence type="ECO:0000256" key="6">
    <source>
        <dbReference type="ARBA" id="ARBA00032976"/>
    </source>
</evidence>
<keyword evidence="5" id="KW-0732">Signal</keyword>
<comment type="function">
    <text evidence="1">Is involved in generating a small heat-stable compound (Nod), an acylated oligomer of N-acetylglucosamine, that stimulates mitosis in various plant protoplasts.</text>
</comment>
<protein>
    <recommendedName>
        <fullName evidence="4">Chitooligosaccharide deacetylase</fullName>
    </recommendedName>
    <alternativeName>
        <fullName evidence="6">Nodulation protein B</fullName>
    </alternativeName>
</protein>
<evidence type="ECO:0000256" key="5">
    <source>
        <dbReference type="ARBA" id="ARBA00022729"/>
    </source>
</evidence>
<evidence type="ECO:0000256" key="2">
    <source>
        <dbReference type="ARBA" id="ARBA00004613"/>
    </source>
</evidence>